<dbReference type="FunCoup" id="H9GLB6">
    <property type="interactions" value="155"/>
</dbReference>
<dbReference type="InterPro" id="IPR001214">
    <property type="entry name" value="SET_dom"/>
</dbReference>
<dbReference type="eggNOG" id="KOG2084">
    <property type="taxonomic scope" value="Eukaryota"/>
</dbReference>
<dbReference type="GO" id="GO:0008270">
    <property type="term" value="F:zinc ion binding"/>
    <property type="evidence" value="ECO:0007669"/>
    <property type="project" value="UniProtKB-KW"/>
</dbReference>
<dbReference type="GO" id="GO:0042826">
    <property type="term" value="F:histone deacetylase binding"/>
    <property type="evidence" value="ECO:0000318"/>
    <property type="project" value="GO_Central"/>
</dbReference>
<reference evidence="18" key="2">
    <citation type="submission" date="2025-08" db="UniProtKB">
        <authorList>
            <consortium name="Ensembl"/>
        </authorList>
    </citation>
    <scope>IDENTIFICATION</scope>
</reference>
<proteinExistence type="predicted"/>
<keyword evidence="8 15" id="KW-0863">Zinc-finger</keyword>
<dbReference type="InterPro" id="IPR046341">
    <property type="entry name" value="SET_dom_sf"/>
</dbReference>
<gene>
    <name evidence="18" type="primary">SMYD4</name>
</gene>
<evidence type="ECO:0000256" key="8">
    <source>
        <dbReference type="ARBA" id="ARBA00022771"/>
    </source>
</evidence>
<dbReference type="InterPro" id="IPR044421">
    <property type="entry name" value="SMYD4_SET"/>
</dbReference>
<evidence type="ECO:0000259" key="16">
    <source>
        <dbReference type="PROSITE" id="PS50280"/>
    </source>
</evidence>
<dbReference type="RefSeq" id="XP_008117659.1">
    <property type="nucleotide sequence ID" value="XM_008119452.2"/>
</dbReference>
<dbReference type="CTD" id="114826"/>
<reference evidence="18" key="1">
    <citation type="submission" date="2009-12" db="EMBL/GenBank/DDBJ databases">
        <title>The Genome Sequence of Anolis carolinensis (Green Anole Lizard).</title>
        <authorList>
            <consortium name="The Genome Sequencing Platform"/>
            <person name="Di Palma F."/>
            <person name="Alfoldi J."/>
            <person name="Heiman D."/>
            <person name="Young S."/>
            <person name="Grabherr M."/>
            <person name="Johnson J."/>
            <person name="Lander E.S."/>
            <person name="Lindblad-Toh K."/>
        </authorList>
    </citation>
    <scope>NUCLEOTIDE SEQUENCE [LARGE SCALE GENOMIC DNA]</scope>
    <source>
        <strain evidence="18">JBL SC #1</strain>
    </source>
</reference>
<keyword evidence="9" id="KW-0862">Zinc</keyword>
<evidence type="ECO:0000256" key="14">
    <source>
        <dbReference type="ARBA" id="ARBA00093680"/>
    </source>
</evidence>
<dbReference type="GO" id="GO:0005634">
    <property type="term" value="C:nucleus"/>
    <property type="evidence" value="ECO:0000318"/>
    <property type="project" value="GO_Central"/>
</dbReference>
<dbReference type="AlphaFoldDB" id="H9GLB6"/>
<evidence type="ECO:0000256" key="10">
    <source>
        <dbReference type="ARBA" id="ARBA00023242"/>
    </source>
</evidence>
<dbReference type="CDD" id="cd10536">
    <property type="entry name" value="SET_SMYD4"/>
    <property type="match status" value="1"/>
</dbReference>
<accession>H9GLB6</accession>
<keyword evidence="6" id="KW-0949">S-adenosyl-L-methionine</keyword>
<keyword evidence="5" id="KW-0808">Transferase</keyword>
<keyword evidence="19" id="KW-1185">Reference proteome</keyword>
<organism evidence="18 19">
    <name type="scientific">Anolis carolinensis</name>
    <name type="common">Green anole</name>
    <name type="synonym">American chameleon</name>
    <dbReference type="NCBI Taxonomy" id="28377"/>
    <lineage>
        <taxon>Eukaryota</taxon>
        <taxon>Metazoa</taxon>
        <taxon>Chordata</taxon>
        <taxon>Craniata</taxon>
        <taxon>Vertebrata</taxon>
        <taxon>Euteleostomi</taxon>
        <taxon>Lepidosauria</taxon>
        <taxon>Squamata</taxon>
        <taxon>Bifurcata</taxon>
        <taxon>Unidentata</taxon>
        <taxon>Episquamata</taxon>
        <taxon>Toxicofera</taxon>
        <taxon>Iguania</taxon>
        <taxon>Dactyloidae</taxon>
        <taxon>Anolis</taxon>
    </lineage>
</organism>
<dbReference type="Proteomes" id="UP000001646">
    <property type="component" value="Unplaced"/>
</dbReference>
<dbReference type="Gene3D" id="2.170.270.10">
    <property type="entry name" value="SET domain"/>
    <property type="match status" value="1"/>
</dbReference>
<sequence length="681" mass="75006">MDLPVEKWQMHVRQKWSSLEPSLKEKLSRPSSLRAAFLLSSSLLQPEDEEYLLSLSKDFSVNKDPSLVLSCKEDGNTRFRRKEYKSAAALYSKALSHAEIGSPEMAICYANRSAALFHLGQFEVCLADIGRAQEGGYPEKLSPKLFLRRAECLQKVSQLEGERVPETDAEAWEENGLISCASPSMRLAFSKDKGRHCIAQTDIVPGEILLKEEAFVAVLCPGEEDIHCHHCLSPLVASVPCRGCSYAKYCGSACARAAWQSYHQRECPFGGLLLAMGVFCHVALRTIFVAGFEEVTLFVENDEEQTTGISIPGCDADGRYRSSYQAVFGLLPHVEKHSPEFKFLCGFSVAALCRVMGKELFVGKDGENVAQDVLGEAVLRHVLQLQCNAQAVTALRVSGCEAVARQEEVTLATALFPVLSLLNHSCDPNTSVTFDGRTATARASRAIPRGQEILHCYGPHRCRMKPSERRQRLLAQYFFECRCSACTDETGPESASGSTLFCCPTCRAPMQGEGLFLCCSSASCKAMLPKEGFQHQLRELRQHMEAAMDLLAQGKADRSVEQLRKCHLEAQQLLSPGHLVVGEIEDHLAQVHATQGNWPEAAAHLRRSIEVVEAHYGAGSIEVGQELFKLAQVLFNGRFVPEALQAAEKAEAVLSVQLGPRGPEVQELQEMKACLEKLLQG</sequence>
<keyword evidence="7" id="KW-0479">Metal-binding</keyword>
<dbReference type="GO" id="GO:0005737">
    <property type="term" value="C:cytoplasm"/>
    <property type="evidence" value="ECO:0000318"/>
    <property type="project" value="GO_Central"/>
</dbReference>
<dbReference type="SUPFAM" id="SSF144232">
    <property type="entry name" value="HIT/MYND zinc finger-like"/>
    <property type="match status" value="1"/>
</dbReference>
<keyword evidence="4" id="KW-0489">Methyltransferase</keyword>
<dbReference type="InterPro" id="IPR002893">
    <property type="entry name" value="Znf_MYND"/>
</dbReference>
<dbReference type="GO" id="GO:0007507">
    <property type="term" value="P:heart development"/>
    <property type="evidence" value="ECO:0000318"/>
    <property type="project" value="GO_Central"/>
</dbReference>
<keyword evidence="3" id="KW-0963">Cytoplasm</keyword>
<dbReference type="InterPro" id="IPR052097">
    <property type="entry name" value="SET-MYND_domain_protein"/>
</dbReference>
<name>H9GLB6_ANOCA</name>
<dbReference type="GO" id="GO:0016279">
    <property type="term" value="F:protein-lysine N-methyltransferase activity"/>
    <property type="evidence" value="ECO:0007669"/>
    <property type="project" value="Ensembl"/>
</dbReference>
<dbReference type="Gene3D" id="1.25.40.10">
    <property type="entry name" value="Tetratricopeptide repeat domain"/>
    <property type="match status" value="2"/>
</dbReference>
<evidence type="ECO:0000256" key="11">
    <source>
        <dbReference type="ARBA" id="ARBA00048985"/>
    </source>
</evidence>
<evidence type="ECO:0000256" key="1">
    <source>
        <dbReference type="ARBA" id="ARBA00004123"/>
    </source>
</evidence>
<evidence type="ECO:0000256" key="2">
    <source>
        <dbReference type="ARBA" id="ARBA00004496"/>
    </source>
</evidence>
<evidence type="ECO:0000256" key="13">
    <source>
        <dbReference type="ARBA" id="ARBA00093635"/>
    </source>
</evidence>
<dbReference type="Pfam" id="PF13424">
    <property type="entry name" value="TPR_12"/>
    <property type="match status" value="1"/>
</dbReference>
<dbReference type="PROSITE" id="PS50865">
    <property type="entry name" value="ZF_MYND_2"/>
    <property type="match status" value="1"/>
</dbReference>
<dbReference type="SUPFAM" id="SSF82199">
    <property type="entry name" value="SET domain"/>
    <property type="match status" value="1"/>
</dbReference>
<evidence type="ECO:0000259" key="17">
    <source>
        <dbReference type="PROSITE" id="PS50865"/>
    </source>
</evidence>
<dbReference type="PANTHER" id="PTHR46165">
    <property type="entry name" value="SET AND MYND DOMAIN-CONTAINING PROTEIN 4"/>
    <property type="match status" value="1"/>
</dbReference>
<evidence type="ECO:0000256" key="3">
    <source>
        <dbReference type="ARBA" id="ARBA00022490"/>
    </source>
</evidence>
<dbReference type="Gene3D" id="6.10.140.2220">
    <property type="match status" value="1"/>
</dbReference>
<dbReference type="Pfam" id="PF00856">
    <property type="entry name" value="SET"/>
    <property type="match status" value="1"/>
</dbReference>
<evidence type="ECO:0000256" key="15">
    <source>
        <dbReference type="PROSITE-ProRule" id="PRU00134"/>
    </source>
</evidence>
<dbReference type="InParanoid" id="H9GLB6"/>
<evidence type="ECO:0000256" key="5">
    <source>
        <dbReference type="ARBA" id="ARBA00022679"/>
    </source>
</evidence>
<evidence type="ECO:0000313" key="18">
    <source>
        <dbReference type="Ensembl" id="ENSACAP00000014376.3"/>
    </source>
</evidence>
<evidence type="ECO:0000256" key="7">
    <source>
        <dbReference type="ARBA" id="ARBA00022723"/>
    </source>
</evidence>
<dbReference type="Pfam" id="PF01753">
    <property type="entry name" value="zf-MYND"/>
    <property type="match status" value="1"/>
</dbReference>
<dbReference type="KEGG" id="acs:100556338"/>
<reference evidence="18" key="3">
    <citation type="submission" date="2025-09" db="UniProtKB">
        <authorList>
            <consortium name="Ensembl"/>
        </authorList>
    </citation>
    <scope>IDENTIFICATION</scope>
</reference>
<dbReference type="GO" id="GO:0032259">
    <property type="term" value="P:methylation"/>
    <property type="evidence" value="ECO:0007669"/>
    <property type="project" value="UniProtKB-KW"/>
</dbReference>
<feature type="domain" description="SET" evidence="16">
    <location>
        <begin position="183"/>
        <end position="458"/>
    </location>
</feature>
<dbReference type="PANTHER" id="PTHR46165:SF2">
    <property type="entry name" value="SET AND MYND DOMAIN-CONTAINING PROTEIN 4"/>
    <property type="match status" value="1"/>
</dbReference>
<comment type="function">
    <text evidence="12">Protein-lysine N-methyltransferase. Monomethylates PRMT5, modulating its transcriptional activity. May also act as a histone methyltransferase. Plays a critical role in cardiac development. Acts as a key epigenetic regulator of gene expression during cardiac development via its dual activities as a methyltransferase and negative regulator of HDAC1.</text>
</comment>
<evidence type="ECO:0000256" key="9">
    <source>
        <dbReference type="ARBA" id="ARBA00022833"/>
    </source>
</evidence>
<evidence type="ECO:0000313" key="19">
    <source>
        <dbReference type="Proteomes" id="UP000001646"/>
    </source>
</evidence>
<evidence type="ECO:0000256" key="12">
    <source>
        <dbReference type="ARBA" id="ARBA00093423"/>
    </source>
</evidence>
<dbReference type="GeneID" id="100556338"/>
<dbReference type="Bgee" id="ENSACAG00000014639">
    <property type="expression patterns" value="Expressed in ovary and 9 other cell types or tissues"/>
</dbReference>
<dbReference type="HOGENOM" id="CLU_021727_0_0_1"/>
<dbReference type="InterPro" id="IPR011990">
    <property type="entry name" value="TPR-like_helical_dom_sf"/>
</dbReference>
<evidence type="ECO:0000256" key="6">
    <source>
        <dbReference type="ARBA" id="ARBA00022691"/>
    </source>
</evidence>
<dbReference type="STRING" id="28377.ENSACAP00000014376"/>
<protein>
    <recommendedName>
        <fullName evidence="13">Protein-lysine N-methyltransferase SMYD4</fullName>
    </recommendedName>
    <alternativeName>
        <fullName evidence="14">SET and MYND domain-containing protein 4</fullName>
    </alternativeName>
</protein>
<dbReference type="Ensembl" id="ENSACAT00000014669.4">
    <property type="protein sequence ID" value="ENSACAP00000014376.3"/>
    <property type="gene ID" value="ENSACAG00000014639.4"/>
</dbReference>
<dbReference type="SUPFAM" id="SSF48452">
    <property type="entry name" value="TPR-like"/>
    <property type="match status" value="2"/>
</dbReference>
<keyword evidence="10" id="KW-0539">Nucleus</keyword>
<feature type="domain" description="MYND-type" evidence="17">
    <location>
        <begin position="228"/>
        <end position="267"/>
    </location>
</feature>
<evidence type="ECO:0000256" key="4">
    <source>
        <dbReference type="ARBA" id="ARBA00022603"/>
    </source>
</evidence>
<dbReference type="GeneTree" id="ENSGT00730000111079"/>
<dbReference type="OrthoDB" id="62495at2759"/>
<comment type="catalytic activity">
    <reaction evidence="11">
        <text>L-lysyl-[protein] + S-adenosyl-L-methionine = N(6)-methyl-L-lysyl-[protein] + S-adenosyl-L-homocysteine + H(+)</text>
        <dbReference type="Rhea" id="RHEA:51736"/>
        <dbReference type="Rhea" id="RHEA-COMP:9752"/>
        <dbReference type="Rhea" id="RHEA-COMP:13053"/>
        <dbReference type="ChEBI" id="CHEBI:15378"/>
        <dbReference type="ChEBI" id="CHEBI:29969"/>
        <dbReference type="ChEBI" id="CHEBI:57856"/>
        <dbReference type="ChEBI" id="CHEBI:59789"/>
        <dbReference type="ChEBI" id="CHEBI:61929"/>
    </reaction>
</comment>
<dbReference type="PROSITE" id="PS50280">
    <property type="entry name" value="SET"/>
    <property type="match status" value="1"/>
</dbReference>
<comment type="subcellular location">
    <subcellularLocation>
        <location evidence="2">Cytoplasm</location>
    </subcellularLocation>
    <subcellularLocation>
        <location evidence="1">Nucleus</location>
    </subcellularLocation>
</comment>